<feature type="region of interest" description="Disordered" evidence="1">
    <location>
        <begin position="26"/>
        <end position="46"/>
    </location>
</feature>
<organism evidence="2">
    <name type="scientific">viral metagenome</name>
    <dbReference type="NCBI Taxonomy" id="1070528"/>
    <lineage>
        <taxon>unclassified sequences</taxon>
        <taxon>metagenomes</taxon>
        <taxon>organismal metagenomes</taxon>
    </lineage>
</organism>
<feature type="compositionally biased region" description="Pro residues" evidence="1">
    <location>
        <begin position="82"/>
        <end position="105"/>
    </location>
</feature>
<feature type="compositionally biased region" description="Polar residues" evidence="1">
    <location>
        <begin position="169"/>
        <end position="178"/>
    </location>
</feature>
<feature type="compositionally biased region" description="Polar residues" evidence="1">
    <location>
        <begin position="140"/>
        <end position="154"/>
    </location>
</feature>
<protein>
    <submittedName>
        <fullName evidence="2">Uncharacterized protein</fullName>
    </submittedName>
</protein>
<name>A0A6C0M552_9ZZZZ</name>
<dbReference type="AlphaFoldDB" id="A0A6C0M552"/>
<accession>A0A6C0M552</accession>
<evidence type="ECO:0000313" key="2">
    <source>
        <dbReference type="EMBL" id="QHU36552.1"/>
    </source>
</evidence>
<sequence>MHVFVWILLLAVIGLLFSYNEHLTNPGPTGTTGTTGPSGTTGVSAASTMSSSVATFGPTGATGASTMSALMNGSGPTGPMAPLSPLPSSTPPVPQVGPTGPPPSPSTMFSGNQMQISSAVTGMGVPVGPTPTSLPGGGIDQTNTVPSDPRTSATPIPYIANPPPRGDSKATSTLAPFS</sequence>
<proteinExistence type="predicted"/>
<feature type="region of interest" description="Disordered" evidence="1">
    <location>
        <begin position="65"/>
        <end position="111"/>
    </location>
</feature>
<evidence type="ECO:0000256" key="1">
    <source>
        <dbReference type="SAM" id="MobiDB-lite"/>
    </source>
</evidence>
<reference evidence="2" key="1">
    <citation type="journal article" date="2020" name="Nature">
        <title>Giant virus diversity and host interactions through global metagenomics.</title>
        <authorList>
            <person name="Schulz F."/>
            <person name="Roux S."/>
            <person name="Paez-Espino D."/>
            <person name="Jungbluth S."/>
            <person name="Walsh D.A."/>
            <person name="Denef V.J."/>
            <person name="McMahon K.D."/>
            <person name="Konstantinidis K.T."/>
            <person name="Eloe-Fadrosh E.A."/>
            <person name="Kyrpides N.C."/>
            <person name="Woyke T."/>
        </authorList>
    </citation>
    <scope>NUCLEOTIDE SEQUENCE</scope>
    <source>
        <strain evidence="2">GVMAG-S-1035231-58</strain>
    </source>
</reference>
<feature type="region of interest" description="Disordered" evidence="1">
    <location>
        <begin position="125"/>
        <end position="178"/>
    </location>
</feature>
<dbReference type="EMBL" id="MN740639">
    <property type="protein sequence ID" value="QHU36552.1"/>
    <property type="molecule type" value="Genomic_DNA"/>
</dbReference>